<dbReference type="AlphaFoldDB" id="A0A2V4N6H1"/>
<feature type="compositionally biased region" description="Basic and acidic residues" evidence="1">
    <location>
        <begin position="213"/>
        <end position="222"/>
    </location>
</feature>
<feature type="compositionally biased region" description="Low complexity" evidence="1">
    <location>
        <begin position="128"/>
        <end position="147"/>
    </location>
</feature>
<dbReference type="EMBL" id="PYBW01000049">
    <property type="protein sequence ID" value="PYC78589.1"/>
    <property type="molecule type" value="Genomic_DNA"/>
</dbReference>
<feature type="compositionally biased region" description="Low complexity" evidence="1">
    <location>
        <begin position="188"/>
        <end position="206"/>
    </location>
</feature>
<keyword evidence="2" id="KW-1133">Transmembrane helix</keyword>
<gene>
    <name evidence="3" type="ORF">C7C46_15920</name>
</gene>
<dbReference type="RefSeq" id="WP_110670141.1">
    <property type="nucleotide sequence ID" value="NZ_PYBW01000049.1"/>
</dbReference>
<protein>
    <recommendedName>
        <fullName evidence="5">LPXTG cell wall anchor domain-containing protein</fullName>
    </recommendedName>
</protein>
<feature type="transmembrane region" description="Helical" evidence="2">
    <location>
        <begin position="158"/>
        <end position="180"/>
    </location>
</feature>
<proteinExistence type="predicted"/>
<keyword evidence="2" id="KW-0472">Membrane</keyword>
<evidence type="ECO:0000313" key="3">
    <source>
        <dbReference type="EMBL" id="PYC78589.1"/>
    </source>
</evidence>
<dbReference type="OrthoDB" id="3871816at2"/>
<name>A0A2V4N6H1_9ACTN</name>
<keyword evidence="2" id="KW-0812">Transmembrane</keyword>
<dbReference type="Proteomes" id="UP000248039">
    <property type="component" value="Unassembled WGS sequence"/>
</dbReference>
<evidence type="ECO:0000256" key="1">
    <source>
        <dbReference type="SAM" id="MobiDB-lite"/>
    </source>
</evidence>
<evidence type="ECO:0000313" key="4">
    <source>
        <dbReference type="Proteomes" id="UP000248039"/>
    </source>
</evidence>
<evidence type="ECO:0008006" key="5">
    <source>
        <dbReference type="Google" id="ProtNLM"/>
    </source>
</evidence>
<feature type="region of interest" description="Disordered" evidence="1">
    <location>
        <begin position="186"/>
        <end position="222"/>
    </location>
</feature>
<accession>A0A2V4N6H1</accession>
<reference evidence="3 4" key="1">
    <citation type="submission" date="2018-03" db="EMBL/GenBank/DDBJ databases">
        <title>Bioinformatic expansion and discovery of thiopeptide antibiotics.</title>
        <authorList>
            <person name="Schwalen C.J."/>
            <person name="Hudson G.A."/>
            <person name="Mitchell D.A."/>
        </authorList>
    </citation>
    <scope>NUCLEOTIDE SEQUENCE [LARGE SCALE GENOMIC DNA]</scope>
    <source>
        <strain evidence="3 4">ATCC 21389</strain>
    </source>
</reference>
<comment type="caution">
    <text evidence="3">The sequence shown here is derived from an EMBL/GenBank/DDBJ whole genome shotgun (WGS) entry which is preliminary data.</text>
</comment>
<organism evidence="3 4">
    <name type="scientific">Streptomyces tateyamensis</name>
    <dbReference type="NCBI Taxonomy" id="565073"/>
    <lineage>
        <taxon>Bacteria</taxon>
        <taxon>Bacillati</taxon>
        <taxon>Actinomycetota</taxon>
        <taxon>Actinomycetes</taxon>
        <taxon>Kitasatosporales</taxon>
        <taxon>Streptomycetaceae</taxon>
        <taxon>Streptomyces</taxon>
    </lineage>
</organism>
<evidence type="ECO:0000256" key="2">
    <source>
        <dbReference type="SAM" id="Phobius"/>
    </source>
</evidence>
<sequence>MSQWNSDRLQLGGLTRGDHVLHETLSVPDGNPAGSYELIVEMLMDGCNRVSGTKDGPVTVWFGAVPGKAPAGAPTGGGTTGGTATRKASASATRPSPNTDSPSPSPSDSPSPSAGASPSDSPTPSPSASPSAVASPTEPASPAAVPLAASPAAHSGSALPWMLGALAAVAVLVAGGVLVWRRRREVAPEPAAAETAVLPVVPAEPESPQEPESEPKPEPKTD</sequence>
<keyword evidence="4" id="KW-1185">Reference proteome</keyword>
<feature type="region of interest" description="Disordered" evidence="1">
    <location>
        <begin position="68"/>
        <end position="147"/>
    </location>
</feature>
<feature type="compositionally biased region" description="Low complexity" evidence="1">
    <location>
        <begin position="82"/>
        <end position="102"/>
    </location>
</feature>
<feature type="compositionally biased region" description="Low complexity" evidence="1">
    <location>
        <begin position="110"/>
        <end position="120"/>
    </location>
</feature>